<keyword evidence="9" id="KW-0472">Membrane</keyword>
<dbReference type="PANTHER" id="PTHR24291:SF50">
    <property type="entry name" value="BIFUNCTIONAL ALBAFLAVENONE MONOOXYGENASE_TERPENE SYNTHASE"/>
    <property type="match status" value="1"/>
</dbReference>
<dbReference type="OrthoDB" id="1470350at2759"/>
<dbReference type="GO" id="GO:0005506">
    <property type="term" value="F:iron ion binding"/>
    <property type="evidence" value="ECO:0007669"/>
    <property type="project" value="InterPro"/>
</dbReference>
<keyword evidence="2 7" id="KW-0349">Heme</keyword>
<organism evidence="10 11">
    <name type="scientific">Paraglomus brasilianum</name>
    <dbReference type="NCBI Taxonomy" id="144538"/>
    <lineage>
        <taxon>Eukaryota</taxon>
        <taxon>Fungi</taxon>
        <taxon>Fungi incertae sedis</taxon>
        <taxon>Mucoromycota</taxon>
        <taxon>Glomeromycotina</taxon>
        <taxon>Glomeromycetes</taxon>
        <taxon>Paraglomerales</taxon>
        <taxon>Paraglomeraceae</taxon>
        <taxon>Paraglomus</taxon>
    </lineage>
</organism>
<evidence type="ECO:0000256" key="7">
    <source>
        <dbReference type="PIRSR" id="PIRSR602401-1"/>
    </source>
</evidence>
<evidence type="ECO:0000256" key="1">
    <source>
        <dbReference type="ARBA" id="ARBA00010617"/>
    </source>
</evidence>
<protein>
    <submittedName>
        <fullName evidence="10">7179_t:CDS:1</fullName>
    </submittedName>
</protein>
<accession>A0A9N9AUU3</accession>
<dbReference type="GO" id="GO:0004497">
    <property type="term" value="F:monooxygenase activity"/>
    <property type="evidence" value="ECO:0007669"/>
    <property type="project" value="UniProtKB-KW"/>
</dbReference>
<dbReference type="GO" id="GO:0016705">
    <property type="term" value="F:oxidoreductase activity, acting on paired donors, with incorporation or reduction of molecular oxygen"/>
    <property type="evidence" value="ECO:0007669"/>
    <property type="project" value="InterPro"/>
</dbReference>
<dbReference type="InterPro" id="IPR050196">
    <property type="entry name" value="Cytochrome_P450_Monoox"/>
</dbReference>
<keyword evidence="3 7" id="KW-0479">Metal-binding</keyword>
<comment type="cofactor">
    <cofactor evidence="7">
        <name>heme</name>
        <dbReference type="ChEBI" id="CHEBI:30413"/>
    </cofactor>
</comment>
<evidence type="ECO:0000313" key="11">
    <source>
        <dbReference type="Proteomes" id="UP000789739"/>
    </source>
</evidence>
<evidence type="ECO:0000313" key="10">
    <source>
        <dbReference type="EMBL" id="CAG8544089.1"/>
    </source>
</evidence>
<dbReference type="PRINTS" id="PR00463">
    <property type="entry name" value="EP450I"/>
</dbReference>
<keyword evidence="9" id="KW-0812">Transmembrane</keyword>
<feature type="transmembrane region" description="Helical" evidence="9">
    <location>
        <begin position="6"/>
        <end position="24"/>
    </location>
</feature>
<dbReference type="AlphaFoldDB" id="A0A9N9AUU3"/>
<keyword evidence="5 7" id="KW-0408">Iron</keyword>
<evidence type="ECO:0000256" key="5">
    <source>
        <dbReference type="ARBA" id="ARBA00023004"/>
    </source>
</evidence>
<comment type="caution">
    <text evidence="10">The sequence shown here is derived from an EMBL/GenBank/DDBJ whole genome shotgun (WGS) entry which is preliminary data.</text>
</comment>
<evidence type="ECO:0000256" key="9">
    <source>
        <dbReference type="SAM" id="Phobius"/>
    </source>
</evidence>
<dbReference type="PRINTS" id="PR00385">
    <property type="entry name" value="P450"/>
</dbReference>
<dbReference type="PANTHER" id="PTHR24291">
    <property type="entry name" value="CYTOCHROME P450 FAMILY 4"/>
    <property type="match status" value="1"/>
</dbReference>
<evidence type="ECO:0000256" key="3">
    <source>
        <dbReference type="ARBA" id="ARBA00022723"/>
    </source>
</evidence>
<reference evidence="10" key="1">
    <citation type="submission" date="2021-06" db="EMBL/GenBank/DDBJ databases">
        <authorList>
            <person name="Kallberg Y."/>
            <person name="Tangrot J."/>
            <person name="Rosling A."/>
        </authorList>
    </citation>
    <scope>NUCLEOTIDE SEQUENCE</scope>
    <source>
        <strain evidence="10">BR232B</strain>
    </source>
</reference>
<evidence type="ECO:0000256" key="6">
    <source>
        <dbReference type="ARBA" id="ARBA00023033"/>
    </source>
</evidence>
<feature type="binding site" description="axial binding residue" evidence="7">
    <location>
        <position position="431"/>
    </location>
    <ligand>
        <name>heme</name>
        <dbReference type="ChEBI" id="CHEBI:30413"/>
    </ligand>
    <ligandPart>
        <name>Fe</name>
        <dbReference type="ChEBI" id="CHEBI:18248"/>
    </ligandPart>
</feature>
<dbReference type="SUPFAM" id="SSF48264">
    <property type="entry name" value="Cytochrome P450"/>
    <property type="match status" value="1"/>
</dbReference>
<dbReference type="InterPro" id="IPR002401">
    <property type="entry name" value="Cyt_P450_E_grp-I"/>
</dbReference>
<evidence type="ECO:0000256" key="2">
    <source>
        <dbReference type="ARBA" id="ARBA00022617"/>
    </source>
</evidence>
<dbReference type="GO" id="GO:0020037">
    <property type="term" value="F:heme binding"/>
    <property type="evidence" value="ECO:0007669"/>
    <property type="project" value="InterPro"/>
</dbReference>
<keyword evidence="6 8" id="KW-0503">Monooxygenase</keyword>
<keyword evidence="4 8" id="KW-0560">Oxidoreductase</keyword>
<dbReference type="PROSITE" id="PS00086">
    <property type="entry name" value="CYTOCHROME_P450"/>
    <property type="match status" value="1"/>
</dbReference>
<dbReference type="InterPro" id="IPR017972">
    <property type="entry name" value="Cyt_P450_CS"/>
</dbReference>
<evidence type="ECO:0000256" key="8">
    <source>
        <dbReference type="RuleBase" id="RU000461"/>
    </source>
</evidence>
<dbReference type="Pfam" id="PF00067">
    <property type="entry name" value="p450"/>
    <property type="match status" value="1"/>
</dbReference>
<proteinExistence type="inferred from homology"/>
<keyword evidence="9" id="KW-1133">Transmembrane helix</keyword>
<dbReference type="Gene3D" id="1.10.630.10">
    <property type="entry name" value="Cytochrome P450"/>
    <property type="match status" value="1"/>
</dbReference>
<gene>
    <name evidence="10" type="ORF">PBRASI_LOCUS4740</name>
</gene>
<sequence length="488" mass="56721">MVLFELISDFKIVIFSVFFVIALLKLRDYLKWRKSADNIPGPSASLLTGNMLDIGRAGGLFFYLHYLHKIYGPVVKYWAAPNELHVTINDPDILEQLSIQTTERPLAFVEFLKGFFGNRGLIYLTGQSAKERRLIWHKVFAKRPYEAVIARFCEIINKRSTEWLMRRKDGETSVTIDIQAESRFLWNKLNDYNVFGNSASSESLSAKFEEAIEVLLQIRYRFTPVLPYTQLWHRKRALLEDVRREVDRLIKEQLQNRGGAKPTGSDLLSILLNDEELDEESFFDEVLTLLFVVTDNFMGVATFLHQIALHKHIQERIRKEIQDVLGDKTLTSLDDLTRLTYVRAVVKETLRYGGTSNITLRTIDKDYLIKNKYFIPKDAFVVIPIRVLHRNSDYWSNPDKFDPDRFMENGEKFENRPRMAYVPFGFGSRSCLGQRYVMNTLTLIACSLVRKFDIDAVTKEDEIIWKAGIFSEHSANGIWLNFTPRNVE</sequence>
<dbReference type="InterPro" id="IPR001128">
    <property type="entry name" value="Cyt_P450"/>
</dbReference>
<comment type="similarity">
    <text evidence="1 8">Belongs to the cytochrome P450 family.</text>
</comment>
<dbReference type="Proteomes" id="UP000789739">
    <property type="component" value="Unassembled WGS sequence"/>
</dbReference>
<name>A0A9N9AUU3_9GLOM</name>
<dbReference type="InterPro" id="IPR036396">
    <property type="entry name" value="Cyt_P450_sf"/>
</dbReference>
<evidence type="ECO:0000256" key="4">
    <source>
        <dbReference type="ARBA" id="ARBA00023002"/>
    </source>
</evidence>
<keyword evidence="11" id="KW-1185">Reference proteome</keyword>
<dbReference type="EMBL" id="CAJVPI010000509">
    <property type="protein sequence ID" value="CAG8544089.1"/>
    <property type="molecule type" value="Genomic_DNA"/>
</dbReference>